<evidence type="ECO:0008006" key="4">
    <source>
        <dbReference type="Google" id="ProtNLM"/>
    </source>
</evidence>
<organism evidence="2 3">
    <name type="scientific">Marilutibacter alkalisoli</name>
    <dbReference type="NCBI Taxonomy" id="2591633"/>
    <lineage>
        <taxon>Bacteria</taxon>
        <taxon>Pseudomonadati</taxon>
        <taxon>Pseudomonadota</taxon>
        <taxon>Gammaproteobacteria</taxon>
        <taxon>Lysobacterales</taxon>
        <taxon>Lysobacteraceae</taxon>
        <taxon>Marilutibacter</taxon>
    </lineage>
</organism>
<dbReference type="RefSeq" id="WP_141624729.1">
    <property type="nucleotide sequence ID" value="NZ_CP041242.1"/>
</dbReference>
<feature type="chain" id="PRO_5021991340" description="DUF4410 domain-containing protein" evidence="1">
    <location>
        <begin position="25"/>
        <end position="166"/>
    </location>
</feature>
<dbReference type="KEGG" id="lyj:FKV23_15835"/>
<name>A0A514BVK1_9GAMM</name>
<protein>
    <recommendedName>
        <fullName evidence="4">DUF4410 domain-containing protein</fullName>
    </recommendedName>
</protein>
<dbReference type="Proteomes" id="UP000317199">
    <property type="component" value="Chromosome"/>
</dbReference>
<dbReference type="AlphaFoldDB" id="A0A514BVK1"/>
<evidence type="ECO:0000256" key="1">
    <source>
        <dbReference type="SAM" id="SignalP"/>
    </source>
</evidence>
<sequence>MSKTIGLTAAFVLSLSFFAPVASANGLKLQTPVAFAEDNDISNAIKTECEIGRQLAEFVKEYAPEPVELVAEAPDTGSGRVLRLEIVDAMSMGNAFLGHQKYTKVHGALFVDGEKVAGFKARRNSMGGAFAGFKGSCSVLGRTVKAIGRDIGGWLADPVDGSHLGD</sequence>
<keyword evidence="3" id="KW-1185">Reference proteome</keyword>
<dbReference type="OrthoDB" id="5703702at2"/>
<gene>
    <name evidence="2" type="ORF">FKV23_15835</name>
</gene>
<feature type="signal peptide" evidence="1">
    <location>
        <begin position="1"/>
        <end position="24"/>
    </location>
</feature>
<accession>A0A514BVK1</accession>
<evidence type="ECO:0000313" key="3">
    <source>
        <dbReference type="Proteomes" id="UP000317199"/>
    </source>
</evidence>
<keyword evidence="1" id="KW-0732">Signal</keyword>
<dbReference type="EMBL" id="CP041242">
    <property type="protein sequence ID" value="QDH71397.1"/>
    <property type="molecule type" value="Genomic_DNA"/>
</dbReference>
<proteinExistence type="predicted"/>
<evidence type="ECO:0000313" key="2">
    <source>
        <dbReference type="EMBL" id="QDH71397.1"/>
    </source>
</evidence>
<reference evidence="2 3" key="1">
    <citation type="submission" date="2019-06" db="EMBL/GenBank/DDBJ databases">
        <title>Lysobacter alkalisoli sp. nov. isolated from saline-alkali soil.</title>
        <authorList>
            <person name="Sun J.-Q."/>
            <person name="Xu L."/>
        </authorList>
    </citation>
    <scope>NUCLEOTIDE SEQUENCE [LARGE SCALE GENOMIC DNA]</scope>
    <source>
        <strain evidence="2 3">SJ-36</strain>
    </source>
</reference>